<evidence type="ECO:0000313" key="2">
    <source>
        <dbReference type="Proteomes" id="UP000006177"/>
    </source>
</evidence>
<accession>J9ZAP6</accession>
<dbReference type="HOGENOM" id="CLU_2538452_0_0_0"/>
<dbReference type="EMBL" id="CP002919">
    <property type="protein sequence ID" value="AFS52973.1"/>
    <property type="molecule type" value="Genomic_DNA"/>
</dbReference>
<gene>
    <name evidence="1" type="ordered locus">LFML04_0739</name>
</gene>
<sequence>MNAATSISVTSASPTASASISLPAAGLPDLSVFAGNESGTSSTANAEYINTIRFVYTGSGHSLVRDRMDGRCDGLVPARPEFV</sequence>
<proteinExistence type="predicted"/>
<dbReference type="KEGG" id="lfi:LFML04_0739"/>
<dbReference type="AlphaFoldDB" id="J9ZAP6"/>
<name>J9ZAP6_LEPFM</name>
<protein>
    <submittedName>
        <fullName evidence="1">Uncharacterized protein</fullName>
    </submittedName>
</protein>
<reference evidence="1 2" key="1">
    <citation type="journal article" date="2011" name="J. Microbiol.">
        <title>Complete genome of Leptospirillum ferriphilum ML-04 provides insight into its physiology and environmental adaptation.</title>
        <authorList>
            <person name="Mi S."/>
            <person name="Song J."/>
            <person name="Lin J."/>
            <person name="Che Y."/>
            <person name="Zheng H."/>
            <person name="Lin J."/>
        </authorList>
    </citation>
    <scope>NUCLEOTIDE SEQUENCE [LARGE SCALE GENOMIC DNA]</scope>
    <source>
        <strain evidence="1 2">ML-04</strain>
    </source>
</reference>
<dbReference type="Proteomes" id="UP000006177">
    <property type="component" value="Chromosome"/>
</dbReference>
<dbReference type="STRING" id="1048260.LFML04_0739"/>
<evidence type="ECO:0000313" key="1">
    <source>
        <dbReference type="EMBL" id="AFS52973.1"/>
    </source>
</evidence>
<organism evidence="1 2">
    <name type="scientific">Leptospirillum ferriphilum (strain ML-04)</name>
    <dbReference type="NCBI Taxonomy" id="1048260"/>
    <lineage>
        <taxon>Bacteria</taxon>
        <taxon>Pseudomonadati</taxon>
        <taxon>Nitrospirota</taxon>
        <taxon>Nitrospiria</taxon>
        <taxon>Nitrospirales</taxon>
        <taxon>Nitrospiraceae</taxon>
        <taxon>Leptospirillum</taxon>
    </lineage>
</organism>
<dbReference type="PATRIC" id="fig|1048260.3.peg.799"/>